<reference evidence="7 8" key="1">
    <citation type="submission" date="2020-06" db="EMBL/GenBank/DDBJ databases">
        <title>Description of novel acetic acid bacteria.</title>
        <authorList>
            <person name="Sombolestani A."/>
        </authorList>
    </citation>
    <scope>NUCLEOTIDE SEQUENCE [LARGE SCALE GENOMIC DNA]</scope>
    <source>
        <strain evidence="7 8">LMG 27010</strain>
    </source>
</reference>
<dbReference type="Pfam" id="PF01189">
    <property type="entry name" value="Methyltr_RsmB-F"/>
    <property type="match status" value="1"/>
</dbReference>
<dbReference type="AlphaFoldDB" id="A0A850PHY8"/>
<dbReference type="GO" id="GO:0001510">
    <property type="term" value="P:RNA methylation"/>
    <property type="evidence" value="ECO:0007669"/>
    <property type="project" value="InterPro"/>
</dbReference>
<comment type="caution">
    <text evidence="5">Lacks conserved residue(s) required for the propagation of feature annotation.</text>
</comment>
<evidence type="ECO:0000313" key="7">
    <source>
        <dbReference type="EMBL" id="NVN42020.1"/>
    </source>
</evidence>
<feature type="non-terminal residue" evidence="7">
    <location>
        <position position="1"/>
    </location>
</feature>
<comment type="similarity">
    <text evidence="5">Belongs to the class I-like SAM-binding methyltransferase superfamily. RsmB/NOP family.</text>
</comment>
<feature type="domain" description="SAM-dependent MTase RsmB/NOP-type" evidence="6">
    <location>
        <begin position="1"/>
        <end position="110"/>
    </location>
</feature>
<keyword evidence="1 5" id="KW-0489">Methyltransferase</keyword>
<dbReference type="GO" id="GO:0003723">
    <property type="term" value="F:RNA binding"/>
    <property type="evidence" value="ECO:0007669"/>
    <property type="project" value="UniProtKB-UniRule"/>
</dbReference>
<evidence type="ECO:0000256" key="2">
    <source>
        <dbReference type="ARBA" id="ARBA00022679"/>
    </source>
</evidence>
<gene>
    <name evidence="7" type="ORF">HUK82_15840</name>
</gene>
<keyword evidence="4 5" id="KW-0694">RNA-binding</keyword>
<dbReference type="Gene3D" id="3.40.50.150">
    <property type="entry name" value="Vaccinia Virus protein VP39"/>
    <property type="match status" value="1"/>
</dbReference>
<keyword evidence="2 5" id="KW-0808">Transferase</keyword>
<sequence>RRHPDVLWVKRPRDVTALAEGQAALIAAARDMLRPGGRLIYAVCSLQDEEGPAQMRHAVTLGLVPDPFTAEDLPGLPEALTPEGWVRTSPALWRERGGMDGFFIGRLRRV</sequence>
<name>A0A850PHY8_9PROT</name>
<proteinExistence type="inferred from homology"/>
<protein>
    <submittedName>
        <fullName evidence="7">rRNA cytosine-C5-methylase</fullName>
    </submittedName>
</protein>
<dbReference type="Proteomes" id="UP000585665">
    <property type="component" value="Unassembled WGS sequence"/>
</dbReference>
<feature type="active site" description="Nucleophile" evidence="5">
    <location>
        <position position="44"/>
    </location>
</feature>
<dbReference type="PRINTS" id="PR02008">
    <property type="entry name" value="RCMTFAMILY"/>
</dbReference>
<evidence type="ECO:0000313" key="8">
    <source>
        <dbReference type="Proteomes" id="UP000585665"/>
    </source>
</evidence>
<accession>A0A850PHY8</accession>
<organism evidence="7 8">
    <name type="scientific">Ameyamaea chiangmaiensis</name>
    <dbReference type="NCBI Taxonomy" id="442969"/>
    <lineage>
        <taxon>Bacteria</taxon>
        <taxon>Pseudomonadati</taxon>
        <taxon>Pseudomonadota</taxon>
        <taxon>Alphaproteobacteria</taxon>
        <taxon>Acetobacterales</taxon>
        <taxon>Acetobacteraceae</taxon>
        <taxon>Ameyamaea</taxon>
    </lineage>
</organism>
<dbReference type="PROSITE" id="PS51686">
    <property type="entry name" value="SAM_MT_RSMB_NOP"/>
    <property type="match status" value="1"/>
</dbReference>
<evidence type="ECO:0000256" key="1">
    <source>
        <dbReference type="ARBA" id="ARBA00022603"/>
    </source>
</evidence>
<keyword evidence="3 5" id="KW-0949">S-adenosyl-L-methionine</keyword>
<evidence type="ECO:0000256" key="4">
    <source>
        <dbReference type="ARBA" id="ARBA00022884"/>
    </source>
</evidence>
<dbReference type="InterPro" id="IPR029063">
    <property type="entry name" value="SAM-dependent_MTases_sf"/>
</dbReference>
<keyword evidence="8" id="KW-1185">Reference proteome</keyword>
<dbReference type="EMBL" id="JABXXR010000243">
    <property type="protein sequence ID" value="NVN42020.1"/>
    <property type="molecule type" value="Genomic_DNA"/>
</dbReference>
<dbReference type="InterPro" id="IPR023267">
    <property type="entry name" value="RCMT"/>
</dbReference>
<comment type="caution">
    <text evidence="7">The sequence shown here is derived from an EMBL/GenBank/DDBJ whole genome shotgun (WGS) entry which is preliminary data.</text>
</comment>
<dbReference type="InterPro" id="IPR001678">
    <property type="entry name" value="MeTrfase_RsmB-F_NOP2_dom"/>
</dbReference>
<dbReference type="InterPro" id="IPR049560">
    <property type="entry name" value="MeTrfase_RsmB-F_NOP2_cat"/>
</dbReference>
<dbReference type="GO" id="GO:0008173">
    <property type="term" value="F:RNA methyltransferase activity"/>
    <property type="evidence" value="ECO:0007669"/>
    <property type="project" value="InterPro"/>
</dbReference>
<evidence type="ECO:0000256" key="5">
    <source>
        <dbReference type="PROSITE-ProRule" id="PRU01023"/>
    </source>
</evidence>
<evidence type="ECO:0000256" key="3">
    <source>
        <dbReference type="ARBA" id="ARBA00022691"/>
    </source>
</evidence>
<dbReference type="SUPFAM" id="SSF53335">
    <property type="entry name" value="S-adenosyl-L-methionine-dependent methyltransferases"/>
    <property type="match status" value="1"/>
</dbReference>
<evidence type="ECO:0000259" key="6">
    <source>
        <dbReference type="PROSITE" id="PS51686"/>
    </source>
</evidence>